<evidence type="ECO:0000256" key="3">
    <source>
        <dbReference type="SAM" id="MobiDB-lite"/>
    </source>
</evidence>
<evidence type="ECO:0000259" key="4">
    <source>
        <dbReference type="Pfam" id="PF01555"/>
    </source>
</evidence>
<accession>A0A0F9L8D5</accession>
<evidence type="ECO:0000256" key="1">
    <source>
        <dbReference type="ARBA" id="ARBA00022603"/>
    </source>
</evidence>
<dbReference type="GO" id="GO:0003677">
    <property type="term" value="F:DNA binding"/>
    <property type="evidence" value="ECO:0007669"/>
    <property type="project" value="InterPro"/>
</dbReference>
<dbReference type="Pfam" id="PF01555">
    <property type="entry name" value="N6_N4_Mtase"/>
    <property type="match status" value="2"/>
</dbReference>
<dbReference type="PRINTS" id="PR00508">
    <property type="entry name" value="S21N4MTFRASE"/>
</dbReference>
<feature type="region of interest" description="Disordered" evidence="3">
    <location>
        <begin position="31"/>
        <end position="63"/>
    </location>
</feature>
<dbReference type="EMBL" id="LAZR01013049">
    <property type="protein sequence ID" value="KKM23810.1"/>
    <property type="molecule type" value="Genomic_DNA"/>
</dbReference>
<dbReference type="Gene3D" id="3.40.50.150">
    <property type="entry name" value="Vaccinia Virus protein VP39"/>
    <property type="match status" value="2"/>
</dbReference>
<dbReference type="GO" id="GO:0008170">
    <property type="term" value="F:N-methyltransferase activity"/>
    <property type="evidence" value="ECO:0007669"/>
    <property type="project" value="InterPro"/>
</dbReference>
<organism evidence="5">
    <name type="scientific">marine sediment metagenome</name>
    <dbReference type="NCBI Taxonomy" id="412755"/>
    <lineage>
        <taxon>unclassified sequences</taxon>
        <taxon>metagenomes</taxon>
        <taxon>ecological metagenomes</taxon>
    </lineage>
</organism>
<dbReference type="InterPro" id="IPR029063">
    <property type="entry name" value="SAM-dependent_MTases_sf"/>
</dbReference>
<comment type="caution">
    <text evidence="5">The sequence shown here is derived from an EMBL/GenBank/DDBJ whole genome shotgun (WGS) entry which is preliminary data.</text>
</comment>
<dbReference type="AlphaFoldDB" id="A0A0F9L8D5"/>
<dbReference type="GO" id="GO:0032259">
    <property type="term" value="P:methylation"/>
    <property type="evidence" value="ECO:0007669"/>
    <property type="project" value="UniProtKB-KW"/>
</dbReference>
<keyword evidence="1" id="KW-0489">Methyltransferase</keyword>
<protein>
    <recommendedName>
        <fullName evidence="4">DNA methylase N-4/N-6 domain-containing protein</fullName>
    </recommendedName>
</protein>
<feature type="compositionally biased region" description="Basic and acidic residues" evidence="3">
    <location>
        <begin position="31"/>
        <end position="45"/>
    </location>
</feature>
<feature type="domain" description="DNA methylase N-4/N-6" evidence="4">
    <location>
        <begin position="1"/>
        <end position="181"/>
    </location>
</feature>
<feature type="compositionally biased region" description="Polar residues" evidence="3">
    <location>
        <begin position="49"/>
        <end position="63"/>
    </location>
</feature>
<dbReference type="InterPro" id="IPR002941">
    <property type="entry name" value="DNA_methylase_N4/N6"/>
</dbReference>
<proteinExistence type="predicted"/>
<name>A0A0F9L8D5_9ZZZZ</name>
<dbReference type="InterPro" id="IPR001091">
    <property type="entry name" value="RM_Methyltransferase"/>
</dbReference>
<keyword evidence="2" id="KW-0808">Transferase</keyword>
<evidence type="ECO:0000313" key="5">
    <source>
        <dbReference type="EMBL" id="KKM23810.1"/>
    </source>
</evidence>
<reference evidence="5" key="1">
    <citation type="journal article" date="2015" name="Nature">
        <title>Complex archaea that bridge the gap between prokaryotes and eukaryotes.</title>
        <authorList>
            <person name="Spang A."/>
            <person name="Saw J.H."/>
            <person name="Jorgensen S.L."/>
            <person name="Zaremba-Niedzwiedzka K."/>
            <person name="Martijn J."/>
            <person name="Lind A.E."/>
            <person name="van Eijk R."/>
            <person name="Schleper C."/>
            <person name="Guy L."/>
            <person name="Ettema T.J."/>
        </authorList>
    </citation>
    <scope>NUCLEOTIDE SEQUENCE</scope>
</reference>
<sequence>MPSSARDRFTVDFEYVYFFVKNKKYYFEQQREKLSQSRSNQDRRKYPPATNSNFKNTGEQGSVPSKAFAKTHVQDLPSENEFPILKYTENDIENIKKDKKKIFLSLEEYEENKKLWGKPSMKNGVLTGYAGEMKKDAGHISHPLGKNKRTVWTIPTKPNPEAHFATFPPKLVEPMIKSGCPEFVCKVCGKPREKIIESKINPKRITREDKPHLGGLERCPSKDYNSIKNIIGYSDCGCEAEYKSGVVLDIFAGTGTTLKEAFKLGRDYIGFEISKEYCEIANRVLLGTKNRRLDKYI</sequence>
<evidence type="ECO:0000256" key="2">
    <source>
        <dbReference type="ARBA" id="ARBA00022679"/>
    </source>
</evidence>
<dbReference type="SUPFAM" id="SSF53335">
    <property type="entry name" value="S-adenosyl-L-methionine-dependent methyltransferases"/>
    <property type="match status" value="1"/>
</dbReference>
<feature type="domain" description="DNA methylase N-4/N-6" evidence="4">
    <location>
        <begin position="243"/>
        <end position="282"/>
    </location>
</feature>
<gene>
    <name evidence="5" type="ORF">LCGC14_1611370</name>
</gene>